<sequence length="72" mass="8290">MDMISTHGVTGYDDAASVETVVCMGGWTIPDIMKGEVLYLHVLNTADRRIETCLERSVVIEREHWYEQYQNL</sequence>
<dbReference type="GeneID" id="97132831"/>
<evidence type="ECO:0000313" key="2">
    <source>
        <dbReference type="Proteomes" id="UP000577724"/>
    </source>
</evidence>
<dbReference type="EMBL" id="JABMCC010000113">
    <property type="protein sequence ID" value="NUU56172.1"/>
    <property type="molecule type" value="Genomic_DNA"/>
</dbReference>
<evidence type="ECO:0000313" key="1">
    <source>
        <dbReference type="EMBL" id="NUU56172.1"/>
    </source>
</evidence>
<accession>A0ABX2MQ24</accession>
<proteinExistence type="predicted"/>
<dbReference type="Proteomes" id="UP000577724">
    <property type="component" value="Unassembled WGS sequence"/>
</dbReference>
<name>A0ABX2MQ24_9BACL</name>
<dbReference type="RefSeq" id="WP_099859189.1">
    <property type="nucleotide sequence ID" value="NZ_CBCRYD010000031.1"/>
</dbReference>
<gene>
    <name evidence="1" type="ORF">HP548_19020</name>
</gene>
<keyword evidence="2" id="KW-1185">Reference proteome</keyword>
<comment type="caution">
    <text evidence="1">The sequence shown here is derived from an EMBL/GenBank/DDBJ whole genome shotgun (WGS) entry which is preliminary data.</text>
</comment>
<reference evidence="1 2" key="1">
    <citation type="submission" date="2020-05" db="EMBL/GenBank/DDBJ databases">
        <title>Genome Sequencing of Type Strains.</title>
        <authorList>
            <person name="Lemaire J.F."/>
            <person name="Inderbitzin P."/>
            <person name="Gregorio O.A."/>
            <person name="Collins S.B."/>
            <person name="Wespe N."/>
            <person name="Knight-Connoni V."/>
        </authorList>
    </citation>
    <scope>NUCLEOTIDE SEQUENCE [LARGE SCALE GENOMIC DNA]</scope>
    <source>
        <strain evidence="1 2">DSM 19942</strain>
    </source>
</reference>
<organism evidence="1 2">
    <name type="scientific">Paenibacillus taichungensis</name>
    <dbReference type="NCBI Taxonomy" id="484184"/>
    <lineage>
        <taxon>Bacteria</taxon>
        <taxon>Bacillati</taxon>
        <taxon>Bacillota</taxon>
        <taxon>Bacilli</taxon>
        <taxon>Bacillales</taxon>
        <taxon>Paenibacillaceae</taxon>
        <taxon>Paenibacillus</taxon>
    </lineage>
</organism>
<protein>
    <submittedName>
        <fullName evidence="1">Uncharacterized protein</fullName>
    </submittedName>
</protein>